<dbReference type="Pfam" id="PF02816">
    <property type="entry name" value="Alpha_kinase"/>
    <property type="match status" value="1"/>
</dbReference>
<dbReference type="Gene3D" id="3.20.200.10">
    <property type="entry name" value="MHCK/EF2 kinase"/>
    <property type="match status" value="1"/>
</dbReference>
<dbReference type="InterPro" id="IPR011009">
    <property type="entry name" value="Kinase-like_dom_sf"/>
</dbReference>
<keyword evidence="3" id="KW-0418">Kinase</keyword>
<evidence type="ECO:0000259" key="5">
    <source>
        <dbReference type="PROSITE" id="PS51158"/>
    </source>
</evidence>
<dbReference type="InterPro" id="IPR004166">
    <property type="entry name" value="a-kinase_dom"/>
</dbReference>
<keyword evidence="1" id="KW-0723">Serine/threonine-protein kinase</keyword>
<evidence type="ECO:0000256" key="2">
    <source>
        <dbReference type="ARBA" id="ARBA00022679"/>
    </source>
</evidence>
<gene>
    <name evidence="6" type="ORF">C8F04DRAFT_1180440</name>
</gene>
<dbReference type="SUPFAM" id="SSF56112">
    <property type="entry name" value="Protein kinase-like (PK-like)"/>
    <property type="match status" value="1"/>
</dbReference>
<dbReference type="GO" id="GO:0004674">
    <property type="term" value="F:protein serine/threonine kinase activity"/>
    <property type="evidence" value="ECO:0007669"/>
    <property type="project" value="UniProtKB-KW"/>
</dbReference>
<name>A0AAD6T4X6_9AGAR</name>
<feature type="region of interest" description="Disordered" evidence="4">
    <location>
        <begin position="916"/>
        <end position="947"/>
    </location>
</feature>
<feature type="domain" description="Alpha-type protein kinase" evidence="5">
    <location>
        <begin position="981"/>
        <end position="1235"/>
    </location>
</feature>
<dbReference type="GO" id="GO:0005524">
    <property type="term" value="F:ATP binding"/>
    <property type="evidence" value="ECO:0007669"/>
    <property type="project" value="InterPro"/>
</dbReference>
<evidence type="ECO:0000256" key="3">
    <source>
        <dbReference type="ARBA" id="ARBA00022777"/>
    </source>
</evidence>
<accession>A0AAD6T4X6</accession>
<dbReference type="Proteomes" id="UP001218188">
    <property type="component" value="Unassembled WGS sequence"/>
</dbReference>
<reference evidence="6" key="1">
    <citation type="submission" date="2023-03" db="EMBL/GenBank/DDBJ databases">
        <title>Massive genome expansion in bonnet fungi (Mycena s.s.) driven by repeated elements and novel gene families across ecological guilds.</title>
        <authorList>
            <consortium name="Lawrence Berkeley National Laboratory"/>
            <person name="Harder C.B."/>
            <person name="Miyauchi S."/>
            <person name="Viragh M."/>
            <person name="Kuo A."/>
            <person name="Thoen E."/>
            <person name="Andreopoulos B."/>
            <person name="Lu D."/>
            <person name="Skrede I."/>
            <person name="Drula E."/>
            <person name="Henrissat B."/>
            <person name="Morin E."/>
            <person name="Kohler A."/>
            <person name="Barry K."/>
            <person name="LaButti K."/>
            <person name="Morin E."/>
            <person name="Salamov A."/>
            <person name="Lipzen A."/>
            <person name="Mereny Z."/>
            <person name="Hegedus B."/>
            <person name="Baldrian P."/>
            <person name="Stursova M."/>
            <person name="Weitz H."/>
            <person name="Taylor A."/>
            <person name="Grigoriev I.V."/>
            <person name="Nagy L.G."/>
            <person name="Martin F."/>
            <person name="Kauserud H."/>
        </authorList>
    </citation>
    <scope>NUCLEOTIDE SEQUENCE</scope>
    <source>
        <strain evidence="6">CBHHK200</strain>
    </source>
</reference>
<dbReference type="CDD" id="cd04515">
    <property type="entry name" value="Alpha_kinase"/>
    <property type="match status" value="1"/>
</dbReference>
<protein>
    <recommendedName>
        <fullName evidence="5">Alpha-type protein kinase domain-containing protein</fullName>
    </recommendedName>
</protein>
<dbReference type="AlphaFoldDB" id="A0AAD6T4X6"/>
<dbReference type="PROSITE" id="PS51158">
    <property type="entry name" value="ALPHA_KINASE"/>
    <property type="match status" value="1"/>
</dbReference>
<organism evidence="6 7">
    <name type="scientific">Mycena alexandri</name>
    <dbReference type="NCBI Taxonomy" id="1745969"/>
    <lineage>
        <taxon>Eukaryota</taxon>
        <taxon>Fungi</taxon>
        <taxon>Dikarya</taxon>
        <taxon>Basidiomycota</taxon>
        <taxon>Agaricomycotina</taxon>
        <taxon>Agaricomycetes</taxon>
        <taxon>Agaricomycetidae</taxon>
        <taxon>Agaricales</taxon>
        <taxon>Marasmiineae</taxon>
        <taxon>Mycenaceae</taxon>
        <taxon>Mycena</taxon>
    </lineage>
</organism>
<evidence type="ECO:0000256" key="1">
    <source>
        <dbReference type="ARBA" id="ARBA00022527"/>
    </source>
</evidence>
<comment type="caution">
    <text evidence="6">The sequence shown here is derived from an EMBL/GenBank/DDBJ whole genome shotgun (WGS) entry which is preliminary data.</text>
</comment>
<proteinExistence type="predicted"/>
<dbReference type="EMBL" id="JARJCM010000037">
    <property type="protein sequence ID" value="KAJ7037362.1"/>
    <property type="molecule type" value="Genomic_DNA"/>
</dbReference>
<keyword evidence="7" id="KW-1185">Reference proteome</keyword>
<evidence type="ECO:0000256" key="4">
    <source>
        <dbReference type="SAM" id="MobiDB-lite"/>
    </source>
</evidence>
<keyword evidence="2" id="KW-0808">Transferase</keyword>
<feature type="region of interest" description="Disordered" evidence="4">
    <location>
        <begin position="25"/>
        <end position="53"/>
    </location>
</feature>
<feature type="compositionally biased region" description="Acidic residues" evidence="4">
    <location>
        <begin position="25"/>
        <end position="39"/>
    </location>
</feature>
<evidence type="ECO:0000313" key="6">
    <source>
        <dbReference type="EMBL" id="KAJ7037362.1"/>
    </source>
</evidence>
<sequence length="1258" mass="141269">MPSIYRVNTDHKAIIVALDPDAAFAEDEPSDIDSDEETEEPNHEPNDNKSRFLWPQHPSQVARALSNSNVTPQDAFITADLELQAVHYHPRRLILDLKSSVLELEPLLHSAPQIFTLAQWEGVSRVPREERGYKIAFAIEMTTHILALLSHDNLWHLFWRSSTEFTRLQKQCVPDSVLGFHAWCKFHVEYFTKNPPKRRTQLTIYQWLIKPGPHPFQGSGRYCTAEVLALAGIPPWTSAFDVMTRPELYSVLIEADAQFHSERSSNRMLEGNTSDDFSLGASVQDQIEYSTHLRVHGKKEWHSEDIAIRTRVEAQDTTNRSNIFVPKADIASATHPFDLSNIAPSLLCFGHLGELIVGEQRWAALLKNEIPDNLMTCKVHLLSAAQKKLRKALHDYVRRLPCDLSPFQRLSLTPIPCLSPDELNLLSLEFGNTNPVARYFRDYQNKVLRNLTGAKRPPTMTPKLPFRIDRESLSLLPEPQRPCRLPTNLLRIKNQKRGKIWTVLEAPWMEQRVFKGLCFWHQDMSDEQKLLMQKNWTSRSQYPEGMRKLDQASLGAEKKWKSSRGKTIRDTVPDISKRNLGIELRKRRTNERQQLTEQGIDLAAAALESAERFQSGSKKRGKLKYPVLNKEPCGTLNDDGCLQIFPYFDGPSGSLCMKCKKLQNAETEEQRTRIREDQSLQSCEGCGLCSSQLTEPFCGRCKRRDREAKGLPDPHADAAAARLNVLHRRMGNPNPPSGTARTLQPITNNPVIGPTTSAAELEAIRTAKSGGHFTVHVFYTTKGVVNKNIGNHSFNLPMDMHMDEVLARAVAHGDLEWTTDSAHPLSLKVEDCNLRFKGNMSIEPDTLSGTLRGLYNFYISRPDKIHVTANNRLGLAKGTYLAFECSINVQRNLLWLMSVEYDRRVVELKARYAEDDDDSGSLLSNKRRSNDSSSGEPTKRRRGTGTLSSNVRFANNLGALGYGAPPLAPAKCVEVTFKHFAATVTEEQADMSEISAEQEGRIEVNPLILSISDRGKSKNVYKFYIKDKMFAAKRFFDTGNRPNADGTVVVSKRDNDVGLAHDLYRLARMQMFRSKYMERAATVNFGEISNFEVSSGFLITIQSALPMLDTGALSPDAALVDNSTYLVEPFRSSSVVRKFSGTLGVTADYDKLAMTIMSFSHFVMEYTACTMAIADLQGSLHAEPGEARTMYLFDPMTHTLTQDSGVGDFGCAGIQDAIENHDCNIFCKGLNLSPKTVLEETFARQKADHGNAVAVAAT</sequence>
<feature type="compositionally biased region" description="Basic and acidic residues" evidence="4">
    <location>
        <begin position="40"/>
        <end position="50"/>
    </location>
</feature>
<evidence type="ECO:0000313" key="7">
    <source>
        <dbReference type="Proteomes" id="UP001218188"/>
    </source>
</evidence>
<dbReference type="SMART" id="SM00811">
    <property type="entry name" value="Alpha_kinase"/>
    <property type="match status" value="1"/>
</dbReference>